<dbReference type="GeneID" id="25291311"/>
<dbReference type="HOGENOM" id="CLU_019136_0_0_1"/>
<dbReference type="PANTHER" id="PTHR24148:SF73">
    <property type="entry name" value="HET DOMAIN PROTEIN (AFU_ORTHOLOGUE AFUA_8G01020)"/>
    <property type="match status" value="1"/>
</dbReference>
<evidence type="ECO:0000256" key="1">
    <source>
        <dbReference type="SAM" id="MobiDB-lite"/>
    </source>
</evidence>
<dbReference type="OrthoDB" id="4850726at2759"/>
<evidence type="ECO:0000313" key="4">
    <source>
        <dbReference type="Proteomes" id="UP000053617"/>
    </source>
</evidence>
<reference evidence="3 4" key="1">
    <citation type="submission" date="2015-01" db="EMBL/GenBank/DDBJ databases">
        <title>The Genome Sequence of Rhinocladiella mackenzie CBS 650.93.</title>
        <authorList>
            <consortium name="The Broad Institute Genomics Platform"/>
            <person name="Cuomo C."/>
            <person name="de Hoog S."/>
            <person name="Gorbushina A."/>
            <person name="Stielow B."/>
            <person name="Teixiera M."/>
            <person name="Abouelleil A."/>
            <person name="Chapman S.B."/>
            <person name="Priest M."/>
            <person name="Young S.K."/>
            <person name="Wortman J."/>
            <person name="Nusbaum C."/>
            <person name="Birren B."/>
        </authorList>
    </citation>
    <scope>NUCLEOTIDE SEQUENCE [LARGE SCALE GENOMIC DNA]</scope>
    <source>
        <strain evidence="3 4">CBS 650.93</strain>
    </source>
</reference>
<dbReference type="Pfam" id="PF06985">
    <property type="entry name" value="HET"/>
    <property type="match status" value="1"/>
</dbReference>
<feature type="region of interest" description="Disordered" evidence="1">
    <location>
        <begin position="1"/>
        <end position="20"/>
    </location>
</feature>
<gene>
    <name evidence="3" type="ORF">Z518_03240</name>
</gene>
<dbReference type="VEuPathDB" id="FungiDB:Z518_03240"/>
<dbReference type="PANTHER" id="PTHR24148">
    <property type="entry name" value="ANKYRIN REPEAT DOMAIN-CONTAINING PROTEIN 39 HOMOLOG-RELATED"/>
    <property type="match status" value="1"/>
</dbReference>
<sequence>MRRRFGIPPRTEPSRRNRLSKTGLNSFTYEPLRDADEIRLLNIAPRHTTAGSSGLKDSIQHVHLSASPLYTAISWMWGSPGDLIDFEVNGSTLMVQRNLRRVIEHLRDDYQTRRVWIDAVCIDQKSIQERNHQVQMMGKIYGNANYVVACLNAARPRDSKRLKREAEDLHRILRERRYSTNTSLYRHFFGNQYFTRRWIIQEITRARAVTFCCEGHLLPMSILRDAIKDFSLETRHDATQGYSYFSEAERMAESRAIQLSSTEPHTQSSSTSMEDLLYLHETAECSDFRDKIYALISLTPDAQTHLSVDYNIDRVQLMLTVLNFSHTYQNLSAFRTLSFMSFLRQHLEVGRDELRDSILNLETPVFSTNFAVCGTIRGWIETLHPGRDAEEAALRVRNRLPALFPRRKLLLNEKGTLMSLEIDSEALVDTQPCATVGIPGIDQCLFAFTGNELGDSKNSTVDRELPPRYTTTDGPLFAGLASARVNIGDEIWQFDRTPVAVIARKTLQGYTLVGRAFLIRDLRAEYQCSRSRLEDEIVWIRDGTKHPKATPVISVDLKGLHELMTWVNLDQ</sequence>
<dbReference type="STRING" id="1442369.A0A0D2IRI8"/>
<dbReference type="Proteomes" id="UP000053617">
    <property type="component" value="Unassembled WGS sequence"/>
</dbReference>
<keyword evidence="4" id="KW-1185">Reference proteome</keyword>
<dbReference type="InterPro" id="IPR052895">
    <property type="entry name" value="HetReg/Transcr_Mod"/>
</dbReference>
<feature type="domain" description="Heterokaryon incompatibility" evidence="2">
    <location>
        <begin position="70"/>
        <end position="202"/>
    </location>
</feature>
<dbReference type="AlphaFoldDB" id="A0A0D2IRI8"/>
<dbReference type="EMBL" id="KN847476">
    <property type="protein sequence ID" value="KIX08584.1"/>
    <property type="molecule type" value="Genomic_DNA"/>
</dbReference>
<organism evidence="3 4">
    <name type="scientific">Rhinocladiella mackenziei CBS 650.93</name>
    <dbReference type="NCBI Taxonomy" id="1442369"/>
    <lineage>
        <taxon>Eukaryota</taxon>
        <taxon>Fungi</taxon>
        <taxon>Dikarya</taxon>
        <taxon>Ascomycota</taxon>
        <taxon>Pezizomycotina</taxon>
        <taxon>Eurotiomycetes</taxon>
        <taxon>Chaetothyriomycetidae</taxon>
        <taxon>Chaetothyriales</taxon>
        <taxon>Herpotrichiellaceae</taxon>
        <taxon>Rhinocladiella</taxon>
    </lineage>
</organism>
<protein>
    <recommendedName>
        <fullName evidence="2">Heterokaryon incompatibility domain-containing protein</fullName>
    </recommendedName>
</protein>
<accession>A0A0D2IRI8</accession>
<evidence type="ECO:0000259" key="2">
    <source>
        <dbReference type="Pfam" id="PF06985"/>
    </source>
</evidence>
<dbReference type="RefSeq" id="XP_013275720.1">
    <property type="nucleotide sequence ID" value="XM_013420266.1"/>
</dbReference>
<proteinExistence type="predicted"/>
<dbReference type="InterPro" id="IPR010730">
    <property type="entry name" value="HET"/>
</dbReference>
<name>A0A0D2IRI8_9EURO</name>
<evidence type="ECO:0000313" key="3">
    <source>
        <dbReference type="EMBL" id="KIX08584.1"/>
    </source>
</evidence>